<dbReference type="Proteomes" id="UP000248021">
    <property type="component" value="Unassembled WGS sequence"/>
</dbReference>
<dbReference type="RefSeq" id="WP_110373503.1">
    <property type="nucleotide sequence ID" value="NZ_CAKNFM010000002.1"/>
</dbReference>
<evidence type="ECO:0000313" key="4">
    <source>
        <dbReference type="EMBL" id="PXW63358.1"/>
    </source>
</evidence>
<proteinExistence type="predicted"/>
<organism evidence="4 5">
    <name type="scientific">Chelatococcus asaccharovorans</name>
    <dbReference type="NCBI Taxonomy" id="28210"/>
    <lineage>
        <taxon>Bacteria</taxon>
        <taxon>Pseudomonadati</taxon>
        <taxon>Pseudomonadota</taxon>
        <taxon>Alphaproteobacteria</taxon>
        <taxon>Hyphomicrobiales</taxon>
        <taxon>Chelatococcaceae</taxon>
        <taxon>Chelatococcus</taxon>
    </lineage>
</organism>
<sequence length="352" mass="39100">MKVSRIIAMASAALGIGLLTYPAKSAEPTEITFFIWAGSNQGIVPTEVIEKYRKDHPDVKINILESNNTITYPKMVAAYRTTPDKPLVHCGFFNVDSITKGDVEGLWAPLDPKRVTNLANIEPKYARPDNKGTPYMMSGIGILYNKNVVKEPPTTWADMWDPKNRGRITMFDYDNRMLVIAARLNGGGEDNIDPGFKVWSENAKNFRALVDSNDAVKNLLVSGDAWMAPWFSGLSYVWIREGAPLGFAIPKEGTIGFPLYLSMVQGVNPAQKAVCEDLINALMSPANAGRYSKLTFAVSLVKNATLDDEQKNDPLLNAELAATSIPFDYGSIGQDAAEWRERWDREVKFKLR</sequence>
<dbReference type="GO" id="GO:0030288">
    <property type="term" value="C:outer membrane-bounded periplasmic space"/>
    <property type="evidence" value="ECO:0007669"/>
    <property type="project" value="TreeGrafter"/>
</dbReference>
<dbReference type="EMBL" id="QJJK01000002">
    <property type="protein sequence ID" value="PXW63358.1"/>
    <property type="molecule type" value="Genomic_DNA"/>
</dbReference>
<accession>A0A2V3UEQ4</accession>
<evidence type="ECO:0000256" key="3">
    <source>
        <dbReference type="SAM" id="SignalP"/>
    </source>
</evidence>
<evidence type="ECO:0000256" key="1">
    <source>
        <dbReference type="ARBA" id="ARBA00022729"/>
    </source>
</evidence>
<dbReference type="GO" id="GO:0030975">
    <property type="term" value="F:thiamine binding"/>
    <property type="evidence" value="ECO:0007669"/>
    <property type="project" value="TreeGrafter"/>
</dbReference>
<dbReference type="PANTHER" id="PTHR30006:SF2">
    <property type="entry name" value="ABC TRANSPORTER SUBSTRATE-BINDING PROTEIN"/>
    <property type="match status" value="1"/>
</dbReference>
<keyword evidence="1 3" id="KW-0732">Signal</keyword>
<evidence type="ECO:0000313" key="5">
    <source>
        <dbReference type="Proteomes" id="UP000248021"/>
    </source>
</evidence>
<comment type="caution">
    <text evidence="4">The sequence shown here is derived from an EMBL/GenBank/DDBJ whole genome shotgun (WGS) entry which is preliminary data.</text>
</comment>
<dbReference type="SUPFAM" id="SSF53850">
    <property type="entry name" value="Periplasmic binding protein-like II"/>
    <property type="match status" value="1"/>
</dbReference>
<dbReference type="Gene3D" id="3.40.190.10">
    <property type="entry name" value="Periplasmic binding protein-like II"/>
    <property type="match status" value="2"/>
</dbReference>
<dbReference type="GO" id="GO:0030976">
    <property type="term" value="F:thiamine pyrophosphate binding"/>
    <property type="evidence" value="ECO:0007669"/>
    <property type="project" value="TreeGrafter"/>
</dbReference>
<protein>
    <submittedName>
        <fullName evidence="4">Putative spermidine/putrescine transport system substrate-binding protein</fullName>
    </submittedName>
</protein>
<feature type="chain" id="PRO_5041127719" evidence="3">
    <location>
        <begin position="26"/>
        <end position="352"/>
    </location>
</feature>
<dbReference type="AlphaFoldDB" id="A0A2V3UEQ4"/>
<evidence type="ECO:0000256" key="2">
    <source>
        <dbReference type="ARBA" id="ARBA00022764"/>
    </source>
</evidence>
<dbReference type="PANTHER" id="PTHR30006">
    <property type="entry name" value="THIAMINE-BINDING PERIPLASMIC PROTEIN-RELATED"/>
    <property type="match status" value="1"/>
</dbReference>
<dbReference type="GO" id="GO:0015888">
    <property type="term" value="P:thiamine transport"/>
    <property type="evidence" value="ECO:0007669"/>
    <property type="project" value="TreeGrafter"/>
</dbReference>
<name>A0A2V3UEQ4_9HYPH</name>
<dbReference type="OrthoDB" id="7811527at2"/>
<reference evidence="4 5" key="1">
    <citation type="submission" date="2018-05" db="EMBL/GenBank/DDBJ databases">
        <title>Genomic Encyclopedia of Type Strains, Phase IV (KMG-IV): sequencing the most valuable type-strain genomes for metagenomic binning, comparative biology and taxonomic classification.</title>
        <authorList>
            <person name="Goeker M."/>
        </authorList>
    </citation>
    <scope>NUCLEOTIDE SEQUENCE [LARGE SCALE GENOMIC DNA]</scope>
    <source>
        <strain evidence="4 5">DSM 6462</strain>
    </source>
</reference>
<feature type="signal peptide" evidence="3">
    <location>
        <begin position="1"/>
        <end position="25"/>
    </location>
</feature>
<gene>
    <name evidence="4" type="ORF">C7450_102273</name>
</gene>
<keyword evidence="5" id="KW-1185">Reference proteome</keyword>
<dbReference type="InterPro" id="IPR006059">
    <property type="entry name" value="SBP"/>
</dbReference>
<keyword evidence="2" id="KW-0574">Periplasm</keyword>
<dbReference type="Pfam" id="PF13416">
    <property type="entry name" value="SBP_bac_8"/>
    <property type="match status" value="1"/>
</dbReference>